<dbReference type="EMBL" id="JACGWO010000001">
    <property type="protein sequence ID" value="KAK4441428.1"/>
    <property type="molecule type" value="Genomic_DNA"/>
</dbReference>
<evidence type="ECO:0000313" key="2">
    <source>
        <dbReference type="Proteomes" id="UP001293254"/>
    </source>
</evidence>
<sequence length="198" mass="22611">MGFGLLSGFWIVRVKPNGLKENKRNKMRFYSELHPVGPSCPWTHQEKHRPTGEARAAVFPEHALTLMAENSVLGNNDIDDVRWLCSLTESELDLLMGLKNLANMRAEKIGHEVLAKKFDLRMLRSLSVTFMKHLKEQLKDVPATSGFDCNLLKQNLSSSFGSMTVDELYPYICSDQRKRIADKFLQEMPPSQRQKTSN</sequence>
<protein>
    <submittedName>
        <fullName evidence="1">Uncharacterized protein</fullName>
    </submittedName>
</protein>
<proteinExistence type="predicted"/>
<name>A0AAE1Z4P4_9LAMI</name>
<reference evidence="1" key="2">
    <citation type="journal article" date="2024" name="Plant">
        <title>Genomic evolution and insights into agronomic trait innovations of Sesamum species.</title>
        <authorList>
            <person name="Miao H."/>
            <person name="Wang L."/>
            <person name="Qu L."/>
            <person name="Liu H."/>
            <person name="Sun Y."/>
            <person name="Le M."/>
            <person name="Wang Q."/>
            <person name="Wei S."/>
            <person name="Zheng Y."/>
            <person name="Lin W."/>
            <person name="Duan Y."/>
            <person name="Cao H."/>
            <person name="Xiong S."/>
            <person name="Wang X."/>
            <person name="Wei L."/>
            <person name="Li C."/>
            <person name="Ma Q."/>
            <person name="Ju M."/>
            <person name="Zhao R."/>
            <person name="Li G."/>
            <person name="Mu C."/>
            <person name="Tian Q."/>
            <person name="Mei H."/>
            <person name="Zhang T."/>
            <person name="Gao T."/>
            <person name="Zhang H."/>
        </authorList>
    </citation>
    <scope>NUCLEOTIDE SEQUENCE</scope>
    <source>
        <strain evidence="1">3651</strain>
    </source>
</reference>
<keyword evidence="2" id="KW-1185">Reference proteome</keyword>
<organism evidence="1 2">
    <name type="scientific">Sesamum alatum</name>
    <dbReference type="NCBI Taxonomy" id="300844"/>
    <lineage>
        <taxon>Eukaryota</taxon>
        <taxon>Viridiplantae</taxon>
        <taxon>Streptophyta</taxon>
        <taxon>Embryophyta</taxon>
        <taxon>Tracheophyta</taxon>
        <taxon>Spermatophyta</taxon>
        <taxon>Magnoliopsida</taxon>
        <taxon>eudicotyledons</taxon>
        <taxon>Gunneridae</taxon>
        <taxon>Pentapetalae</taxon>
        <taxon>asterids</taxon>
        <taxon>lamiids</taxon>
        <taxon>Lamiales</taxon>
        <taxon>Pedaliaceae</taxon>
        <taxon>Sesamum</taxon>
    </lineage>
</organism>
<dbReference type="PANTHER" id="PTHR48237:SF1">
    <property type="entry name" value="SPC97_SPC98 FAMILY OF SPINDLE POLE BODY (SBP) COMPONENT"/>
    <property type="match status" value="1"/>
</dbReference>
<dbReference type="PANTHER" id="PTHR48237">
    <property type="entry name" value="GAMMA-TUBULIN COMPLEX COMPONENT"/>
    <property type="match status" value="1"/>
</dbReference>
<evidence type="ECO:0000313" key="1">
    <source>
        <dbReference type="EMBL" id="KAK4441428.1"/>
    </source>
</evidence>
<comment type="caution">
    <text evidence="1">The sequence shown here is derived from an EMBL/GenBank/DDBJ whole genome shotgun (WGS) entry which is preliminary data.</text>
</comment>
<gene>
    <name evidence="1" type="ORF">Salat_0477700</name>
</gene>
<accession>A0AAE1Z4P4</accession>
<dbReference type="Proteomes" id="UP001293254">
    <property type="component" value="Unassembled WGS sequence"/>
</dbReference>
<dbReference type="AlphaFoldDB" id="A0AAE1Z4P4"/>
<reference evidence="1" key="1">
    <citation type="submission" date="2020-06" db="EMBL/GenBank/DDBJ databases">
        <authorList>
            <person name="Li T."/>
            <person name="Hu X."/>
            <person name="Zhang T."/>
            <person name="Song X."/>
            <person name="Zhang H."/>
            <person name="Dai N."/>
            <person name="Sheng W."/>
            <person name="Hou X."/>
            <person name="Wei L."/>
        </authorList>
    </citation>
    <scope>NUCLEOTIDE SEQUENCE</scope>
    <source>
        <strain evidence="1">3651</strain>
        <tissue evidence="1">Leaf</tissue>
    </source>
</reference>